<dbReference type="Gene3D" id="3.40.50.40">
    <property type="match status" value="1"/>
</dbReference>
<feature type="domain" description="L-asparaginase N-terminal" evidence="3">
    <location>
        <begin position="8"/>
        <end position="180"/>
    </location>
</feature>
<dbReference type="InterPro" id="IPR036152">
    <property type="entry name" value="Asp/glu_Ase-like_sf"/>
</dbReference>
<sequence length="329" mass="35680">MTPTPSPICLIYAGGTFGSHGTPLSPLPAKIFLPTLGDLLGAADHHVQILDNQIIKDSSFMTPSDFVGFYELILTAYQDGYRNFVLITGTDTLSFLAAFLARAFDELTDLSLVITGSMQPLLLPHQAELSINYDSDAWDNLSESLTVAAKHRGVFVQFFHHTFDAKNTQKIHSQAHHAFVGSEAIFNERSLPSIDTTTRLHQLPALIERAKSVKIRSVYVLPNDPDALADALLAAADACAVILIGYGAGNLPKSQAIIDTLAELTDRGIAIICTTMCAYGGTSAQYAAGAWQYDHGVWASGSLTIPAIYGQILWLSVTQKLSAQHWKYL</sequence>
<dbReference type="Proteomes" id="UP000190322">
    <property type="component" value="Unassembled WGS sequence"/>
</dbReference>
<dbReference type="Pfam" id="PF00710">
    <property type="entry name" value="Asparaginase"/>
    <property type="match status" value="1"/>
</dbReference>
<gene>
    <name evidence="5" type="ORF">B0180_03400</name>
</gene>
<dbReference type="SUPFAM" id="SSF53774">
    <property type="entry name" value="Glutaminase/Asparaginase"/>
    <property type="match status" value="1"/>
</dbReference>
<dbReference type="Pfam" id="PF17763">
    <property type="entry name" value="Asparaginase_C"/>
    <property type="match status" value="1"/>
</dbReference>
<feature type="binding site" evidence="2">
    <location>
        <begin position="90"/>
        <end position="91"/>
    </location>
    <ligand>
        <name>substrate</name>
    </ligand>
</feature>
<dbReference type="Gene3D" id="3.40.50.1170">
    <property type="entry name" value="L-asparaginase, N-terminal domain"/>
    <property type="match status" value="1"/>
</dbReference>
<dbReference type="PIRSF" id="PIRSF001220">
    <property type="entry name" value="L-ASNase_gatD"/>
    <property type="match status" value="1"/>
</dbReference>
<dbReference type="GO" id="GO:0004067">
    <property type="term" value="F:asparaginase activity"/>
    <property type="evidence" value="ECO:0007669"/>
    <property type="project" value="UniProtKB-UniRule"/>
</dbReference>
<comment type="caution">
    <text evidence="5">The sequence shown here is derived from an EMBL/GenBank/DDBJ whole genome shotgun (WGS) entry which is preliminary data.</text>
</comment>
<dbReference type="InterPro" id="IPR037152">
    <property type="entry name" value="L-asparaginase_N_sf"/>
</dbReference>
<protein>
    <submittedName>
        <fullName evidence="5">L-asparaginase 1</fullName>
    </submittedName>
</protein>
<dbReference type="PRINTS" id="PR00139">
    <property type="entry name" value="ASNGLNASE"/>
</dbReference>
<dbReference type="RefSeq" id="WP_078255661.1">
    <property type="nucleotide sequence ID" value="NZ_MUXT01000004.1"/>
</dbReference>
<dbReference type="PIRSF" id="PIRSF500176">
    <property type="entry name" value="L_ASNase"/>
    <property type="match status" value="1"/>
</dbReference>
<evidence type="ECO:0000259" key="3">
    <source>
        <dbReference type="Pfam" id="PF00710"/>
    </source>
</evidence>
<feature type="binding site" evidence="2">
    <location>
        <position position="58"/>
    </location>
    <ligand>
        <name>substrate</name>
    </ligand>
</feature>
<dbReference type="SMART" id="SM00870">
    <property type="entry name" value="Asparaginase"/>
    <property type="match status" value="1"/>
</dbReference>
<dbReference type="PROSITE" id="PS51732">
    <property type="entry name" value="ASN_GLN_ASE_3"/>
    <property type="match status" value="1"/>
</dbReference>
<feature type="active site" description="O-isoaspartyl threonine intermediate" evidence="1">
    <location>
        <position position="16"/>
    </location>
</feature>
<reference evidence="5 6" key="1">
    <citation type="submission" date="2017-02" db="EMBL/GenBank/DDBJ databases">
        <title>Draft genome sequence of Moraxella canis CCUG 8415A type strain.</title>
        <authorList>
            <person name="Engstrom-Jakobsson H."/>
            <person name="Salva-Serra F."/>
            <person name="Thorell K."/>
            <person name="Gonzales-Siles L."/>
            <person name="Karlsson R."/>
            <person name="Boulund F."/>
            <person name="Engstrand L."/>
            <person name="Moore E."/>
        </authorList>
    </citation>
    <scope>NUCLEOTIDE SEQUENCE [LARGE SCALE GENOMIC DNA]</scope>
    <source>
        <strain evidence="5 6">CCUG 8415A</strain>
    </source>
</reference>
<dbReference type="InterPro" id="IPR027473">
    <property type="entry name" value="L-asparaginase_C"/>
</dbReference>
<dbReference type="InterPro" id="IPR027474">
    <property type="entry name" value="L-asparaginase_N"/>
</dbReference>
<evidence type="ECO:0000313" key="5">
    <source>
        <dbReference type="EMBL" id="OOR84611.1"/>
    </source>
</evidence>
<dbReference type="PANTHER" id="PTHR11707:SF28">
    <property type="entry name" value="60 KDA LYSOPHOSPHOLIPASE"/>
    <property type="match status" value="1"/>
</dbReference>
<name>A0A1S9ZNH9_9GAMM</name>
<feature type="domain" description="Asparaginase/glutaminase C-terminal" evidence="4">
    <location>
        <begin position="215"/>
        <end position="315"/>
    </location>
</feature>
<dbReference type="AlphaFoldDB" id="A0A1S9ZNH9"/>
<dbReference type="InterPro" id="IPR040919">
    <property type="entry name" value="Asparaginase_C"/>
</dbReference>
<proteinExistence type="predicted"/>
<dbReference type="PANTHER" id="PTHR11707">
    <property type="entry name" value="L-ASPARAGINASE"/>
    <property type="match status" value="1"/>
</dbReference>
<accession>A0A1S9ZNH9</accession>
<evidence type="ECO:0000259" key="4">
    <source>
        <dbReference type="Pfam" id="PF17763"/>
    </source>
</evidence>
<evidence type="ECO:0000313" key="6">
    <source>
        <dbReference type="Proteomes" id="UP000190322"/>
    </source>
</evidence>
<dbReference type="InterPro" id="IPR006034">
    <property type="entry name" value="Asparaginase/glutaminase-like"/>
</dbReference>
<dbReference type="EMBL" id="MUXT01000004">
    <property type="protein sequence ID" value="OOR84611.1"/>
    <property type="molecule type" value="Genomic_DNA"/>
</dbReference>
<dbReference type="SFLD" id="SFLDS00057">
    <property type="entry name" value="Glutaminase/Asparaginase"/>
    <property type="match status" value="1"/>
</dbReference>
<evidence type="ECO:0000256" key="2">
    <source>
        <dbReference type="PIRSR" id="PIRSR001220-2"/>
    </source>
</evidence>
<organism evidence="5 6">
    <name type="scientific">Moraxella canis</name>
    <dbReference type="NCBI Taxonomy" id="90239"/>
    <lineage>
        <taxon>Bacteria</taxon>
        <taxon>Pseudomonadati</taxon>
        <taxon>Pseudomonadota</taxon>
        <taxon>Gammaproteobacteria</taxon>
        <taxon>Moraxellales</taxon>
        <taxon>Moraxellaceae</taxon>
        <taxon>Moraxella</taxon>
    </lineage>
</organism>
<evidence type="ECO:0000256" key="1">
    <source>
        <dbReference type="PIRSR" id="PIRSR001220-1"/>
    </source>
</evidence>